<name>A0A2K9MI00_9RHOB</name>
<dbReference type="KEGG" id="paru:CYR75_13920"/>
<dbReference type="Pfam" id="PF05035">
    <property type="entry name" value="DGOK"/>
    <property type="match status" value="1"/>
</dbReference>
<reference evidence="2" key="1">
    <citation type="submission" date="2017-12" db="EMBL/GenBank/DDBJ databases">
        <title>Genomic analysis of Paracoccus sp. CBA4604.</title>
        <authorList>
            <person name="Roh S.W."/>
            <person name="Kim J.Y."/>
            <person name="Kim J.S."/>
        </authorList>
    </citation>
    <scope>NUCLEOTIDE SEQUENCE [LARGE SCALE GENOMIC DNA]</scope>
    <source>
        <strain evidence="2">CBA4604</strain>
    </source>
</reference>
<dbReference type="GO" id="GO:0034194">
    <property type="term" value="P:D-galactonate catabolic process"/>
    <property type="evidence" value="ECO:0007669"/>
    <property type="project" value="InterPro"/>
</dbReference>
<dbReference type="Proteomes" id="UP000234882">
    <property type="component" value="Chromosome"/>
</dbReference>
<dbReference type="GO" id="GO:0008671">
    <property type="term" value="F:2-dehydro-3-deoxygalactonokinase activity"/>
    <property type="evidence" value="ECO:0007669"/>
    <property type="project" value="InterPro"/>
</dbReference>
<dbReference type="InterPro" id="IPR042258">
    <property type="entry name" value="DGOK_N"/>
</dbReference>
<proteinExistence type="predicted"/>
<accession>A0A2K9MI00</accession>
<evidence type="ECO:0000313" key="1">
    <source>
        <dbReference type="EMBL" id="AUM75251.1"/>
    </source>
</evidence>
<sequence>MSASCHARARIVKGRGRGVDARRGWQAGCPGQRHRLTHERNTMTDADWIAAESGPRTLRAWAMRGDDPVETRSLDRREGFEATLAQLLSGWPQVPVIACGMRDPPRDGIDAATRRVPCPALPLPLVTVPEGADGRSLRMVAGITQADPPDLICGDETRLAGLLLAAPDFDGVVCLPGHHTRWVRVSAGEICHVQTVMTSDILQALSQETALRFSLLGQDNAFDETAFDEALDLSLSRPHAAWGRLFRLRVEAMTENANPGHVAGWLAGLVIGLDLGASRAMWLGQKVLILGADALAPHYHRALDRQGVGPLKGDATAATLAGLSEAWRKVRQMN</sequence>
<dbReference type="AlphaFoldDB" id="A0A2K9MI00"/>
<keyword evidence="1" id="KW-0418">Kinase</keyword>
<evidence type="ECO:0000313" key="2">
    <source>
        <dbReference type="Proteomes" id="UP000234882"/>
    </source>
</evidence>
<dbReference type="InterPro" id="IPR007729">
    <property type="entry name" value="DGOK"/>
</dbReference>
<dbReference type="InterPro" id="IPR042257">
    <property type="entry name" value="DGOK_C"/>
</dbReference>
<gene>
    <name evidence="1" type="ORF">CYR75_13920</name>
</gene>
<protein>
    <submittedName>
        <fullName evidence="1">2-keto-3-deoxy-galactonokinase</fullName>
    </submittedName>
</protein>
<dbReference type="Gene3D" id="3.30.420.300">
    <property type="entry name" value="2-keto-3-deoxy-galactonokinase, substrate binding domain"/>
    <property type="match status" value="1"/>
</dbReference>
<dbReference type="Gene3D" id="3.30.420.310">
    <property type="entry name" value="2-keto-3-deoxy-galactonokinase, C-terminal domain"/>
    <property type="match status" value="1"/>
</dbReference>
<keyword evidence="2" id="KW-1185">Reference proteome</keyword>
<keyword evidence="1" id="KW-0808">Transferase</keyword>
<organism evidence="1 2">
    <name type="scientific">Paracoccus jeotgali</name>
    <dbReference type="NCBI Taxonomy" id="2065379"/>
    <lineage>
        <taxon>Bacteria</taxon>
        <taxon>Pseudomonadati</taxon>
        <taxon>Pseudomonadota</taxon>
        <taxon>Alphaproteobacteria</taxon>
        <taxon>Rhodobacterales</taxon>
        <taxon>Paracoccaceae</taxon>
        <taxon>Paracoccus</taxon>
    </lineage>
</organism>
<dbReference type="EMBL" id="CP025583">
    <property type="protein sequence ID" value="AUM75251.1"/>
    <property type="molecule type" value="Genomic_DNA"/>
</dbReference>